<dbReference type="Pfam" id="PF13450">
    <property type="entry name" value="NAD_binding_8"/>
    <property type="match status" value="1"/>
</dbReference>
<dbReference type="InterPro" id="IPR006311">
    <property type="entry name" value="TAT_signal"/>
</dbReference>
<dbReference type="InterPro" id="IPR050464">
    <property type="entry name" value="Zeta_carotene_desat/Oxidored"/>
</dbReference>
<gene>
    <name evidence="2" type="ORF">E5K00_09305</name>
</gene>
<dbReference type="OrthoDB" id="127573at2"/>
<dbReference type="PRINTS" id="PR00757">
    <property type="entry name" value="AMINEOXDASEF"/>
</dbReference>
<proteinExistence type="predicted"/>
<dbReference type="EMBL" id="SRLC01000001">
    <property type="protein sequence ID" value="TGE25365.1"/>
    <property type="molecule type" value="Genomic_DNA"/>
</dbReference>
<dbReference type="PROSITE" id="PS51318">
    <property type="entry name" value="TAT"/>
    <property type="match status" value="1"/>
</dbReference>
<dbReference type="SUPFAM" id="SSF51905">
    <property type="entry name" value="FAD/NAD(P)-binding domain"/>
    <property type="match status" value="1"/>
</dbReference>
<dbReference type="InterPro" id="IPR036188">
    <property type="entry name" value="FAD/NAD-bd_sf"/>
</dbReference>
<sequence>MPSPNASQCPFLPGRREFLGRTGLGLAGLLLSPALLHSCAPGSERAHIRGTLRGANHATGHRLRQPNQLPAPSRTLRTDVVIIGGGVAGLSAKRWLHRHGQPEVLLLELDAQVGGNSAAGHNATSAYPWGAHYLPLPDPRNHELLAFLREAGTITGFAPGGLPIYNEYHLCHDPEERLHVQGHWQTGLVPELGVPAPDRAQTARFFALIEELRRAKGQDGRDAFAIPLDQSSADARFRQLDTVSFADYLTRQGFTAPALRWYLDYCCKDDYGTTAAYTSAWAGLHYFASRKGQAHNATSADVLTWPQGNGFLVEALRQQAPAGIVPQTLAYAVEETATGVQVLAYDAARHETIRVEARQALLATPQFVTQRLLRGFAGAPPPRPPLHRAPWVVANLTVDGLPQGPGAPLSWDNVLYGSASVGYVNANQQDLALGTQQKVITYYWPLTDEAPDAARRRAYATTYDQWLQPILADLEKAHTGITARVRQADIWVWGHGMVAPTPGALWHAGRQEAARPLRGKLFFAHTDLSGMSIFEEGFYQGIRAAREMLGSA</sequence>
<comment type="caution">
    <text evidence="2">The sequence shown here is derived from an EMBL/GenBank/DDBJ whole genome shotgun (WGS) entry which is preliminary data.</text>
</comment>
<dbReference type="Proteomes" id="UP000297549">
    <property type="component" value="Unassembled WGS sequence"/>
</dbReference>
<keyword evidence="3" id="KW-1185">Reference proteome</keyword>
<organism evidence="2 3">
    <name type="scientific">Hymenobacter aquaticus</name>
    <dbReference type="NCBI Taxonomy" id="1867101"/>
    <lineage>
        <taxon>Bacteria</taxon>
        <taxon>Pseudomonadati</taxon>
        <taxon>Bacteroidota</taxon>
        <taxon>Cytophagia</taxon>
        <taxon>Cytophagales</taxon>
        <taxon>Hymenobacteraceae</taxon>
        <taxon>Hymenobacter</taxon>
    </lineage>
</organism>
<dbReference type="PANTHER" id="PTHR42923">
    <property type="entry name" value="PROTOPORPHYRINOGEN OXIDASE"/>
    <property type="match status" value="1"/>
</dbReference>
<dbReference type="PANTHER" id="PTHR42923:SF39">
    <property type="entry name" value="AMINO OXIDASE"/>
    <property type="match status" value="1"/>
</dbReference>
<evidence type="ECO:0000313" key="3">
    <source>
        <dbReference type="Proteomes" id="UP000297549"/>
    </source>
</evidence>
<comment type="cofactor">
    <cofactor evidence="1">
        <name>FAD</name>
        <dbReference type="ChEBI" id="CHEBI:57692"/>
    </cofactor>
</comment>
<accession>A0A4Z0Q6P6</accession>
<dbReference type="RefSeq" id="WP_135462942.1">
    <property type="nucleotide sequence ID" value="NZ_SRLC01000001.1"/>
</dbReference>
<name>A0A4Z0Q6P6_9BACT</name>
<evidence type="ECO:0000256" key="1">
    <source>
        <dbReference type="ARBA" id="ARBA00001974"/>
    </source>
</evidence>
<dbReference type="InterPro" id="IPR001613">
    <property type="entry name" value="Flavin_amine_oxidase"/>
</dbReference>
<dbReference type="Gene3D" id="3.50.50.60">
    <property type="entry name" value="FAD/NAD(P)-binding domain"/>
    <property type="match status" value="1"/>
</dbReference>
<dbReference type="AlphaFoldDB" id="A0A4Z0Q6P6"/>
<reference evidence="2 3" key="1">
    <citation type="submission" date="2019-04" db="EMBL/GenBank/DDBJ databases">
        <authorList>
            <person name="Feng G."/>
            <person name="Zhang J."/>
            <person name="Zhu H."/>
        </authorList>
    </citation>
    <scope>NUCLEOTIDE SEQUENCE [LARGE SCALE GENOMIC DNA]</scope>
    <source>
        <strain evidence="2 3">JCM 31653</strain>
    </source>
</reference>
<evidence type="ECO:0000313" key="2">
    <source>
        <dbReference type="EMBL" id="TGE25365.1"/>
    </source>
</evidence>
<dbReference type="GO" id="GO:0016491">
    <property type="term" value="F:oxidoreductase activity"/>
    <property type="evidence" value="ECO:0007669"/>
    <property type="project" value="InterPro"/>
</dbReference>
<protein>
    <submittedName>
        <fullName evidence="2">FAD-dependent oxidoreductase</fullName>
    </submittedName>
</protein>